<comment type="caution">
    <text evidence="3">The sequence shown here is derived from an EMBL/GenBank/DDBJ whole genome shotgun (WGS) entry which is preliminary data.</text>
</comment>
<keyword evidence="2" id="KW-0732">Signal</keyword>
<dbReference type="RefSeq" id="XP_037167696.1">
    <property type="nucleotide sequence ID" value="XM_037305288.1"/>
</dbReference>
<feature type="signal peptide" evidence="2">
    <location>
        <begin position="1"/>
        <end position="17"/>
    </location>
</feature>
<dbReference type="OrthoDB" id="5350391at2759"/>
<keyword evidence="4" id="KW-1185">Reference proteome</keyword>
<reference evidence="3 4" key="1">
    <citation type="journal article" date="2020" name="Genomics">
        <title>Complete, high-quality genomes from long-read metagenomic sequencing of two wolf lichen thalli reveals enigmatic genome architecture.</title>
        <authorList>
            <person name="McKenzie S.K."/>
            <person name="Walston R.F."/>
            <person name="Allen J.L."/>
        </authorList>
    </citation>
    <scope>NUCLEOTIDE SEQUENCE [LARGE SCALE GENOMIC DNA]</scope>
    <source>
        <strain evidence="3">WasteWater2</strain>
    </source>
</reference>
<name>A0A8H6G0V9_9LECA</name>
<dbReference type="AlphaFoldDB" id="A0A8H6G0V9"/>
<dbReference type="GeneID" id="59285029"/>
<evidence type="ECO:0000313" key="3">
    <source>
        <dbReference type="EMBL" id="KAF6238394.1"/>
    </source>
</evidence>
<feature type="compositionally biased region" description="Low complexity" evidence="1">
    <location>
        <begin position="103"/>
        <end position="161"/>
    </location>
</feature>
<accession>A0A8H6G0V9</accession>
<evidence type="ECO:0000313" key="4">
    <source>
        <dbReference type="Proteomes" id="UP000578531"/>
    </source>
</evidence>
<dbReference type="EMBL" id="JACCJC010000009">
    <property type="protein sequence ID" value="KAF6238394.1"/>
    <property type="molecule type" value="Genomic_DNA"/>
</dbReference>
<organism evidence="3 4">
    <name type="scientific">Letharia columbiana</name>
    <dbReference type="NCBI Taxonomy" id="112416"/>
    <lineage>
        <taxon>Eukaryota</taxon>
        <taxon>Fungi</taxon>
        <taxon>Dikarya</taxon>
        <taxon>Ascomycota</taxon>
        <taxon>Pezizomycotina</taxon>
        <taxon>Lecanoromycetes</taxon>
        <taxon>OSLEUM clade</taxon>
        <taxon>Lecanoromycetidae</taxon>
        <taxon>Lecanorales</taxon>
        <taxon>Lecanorineae</taxon>
        <taxon>Parmeliaceae</taxon>
        <taxon>Letharia</taxon>
    </lineage>
</organism>
<sequence length="375" mass="38995">MHTSVLISTFLGAGALAFPQHKHAHLHEKKDVVLYSQWQEGPHTLVQEFINENKVVGTAPPLAPTSAAAVQVKADYAFPQGGHYSWAGEAGKLHERPSFPMTSAAAAPEAPSPVITSPVVSSTPPAPVVIQASPVDSPPASSSSSAPKSSGSDTTTGTTSGACNPTDGDAWYSPPCTGSSGASALDKMSNLRKTWNDTLTDYAWSPGLAQNAHDTAWLSTTWTSGVDSNGNPTETPNGEGRGWVMGHHLFNGSDGQCIAEGDNTESVGDLTPIEAMFLMWICERPNAAIQDMCTAINSTGGDADCWCDLLTDPSCPCGHAMIIIDPGTNSLGCYFMDAVAAADKADNAVNDIEKAKELGSPGNGAPGMLTCDFST</sequence>
<evidence type="ECO:0000256" key="2">
    <source>
        <dbReference type="SAM" id="SignalP"/>
    </source>
</evidence>
<gene>
    <name evidence="3" type="ORF">HO173_003361</name>
</gene>
<proteinExistence type="predicted"/>
<dbReference type="Proteomes" id="UP000578531">
    <property type="component" value="Unassembled WGS sequence"/>
</dbReference>
<feature type="chain" id="PRO_5034987019" evidence="2">
    <location>
        <begin position="18"/>
        <end position="375"/>
    </location>
</feature>
<protein>
    <submittedName>
        <fullName evidence="3">Uncharacterized protein</fullName>
    </submittedName>
</protein>
<evidence type="ECO:0000256" key="1">
    <source>
        <dbReference type="SAM" id="MobiDB-lite"/>
    </source>
</evidence>
<feature type="region of interest" description="Disordered" evidence="1">
    <location>
        <begin position="102"/>
        <end position="169"/>
    </location>
</feature>